<dbReference type="EMBL" id="LNKA01000001">
    <property type="protein sequence ID" value="KTC65629.1"/>
    <property type="molecule type" value="Genomic_DNA"/>
</dbReference>
<dbReference type="Proteomes" id="UP000281170">
    <property type="component" value="Plasmid 11"/>
</dbReference>
<organism evidence="2 4">
    <name type="scientific">Legionella adelaidensis</name>
    <dbReference type="NCBI Taxonomy" id="45056"/>
    <lineage>
        <taxon>Bacteria</taxon>
        <taxon>Pseudomonadati</taxon>
        <taxon>Pseudomonadota</taxon>
        <taxon>Gammaproteobacteria</taxon>
        <taxon>Legionellales</taxon>
        <taxon>Legionellaceae</taxon>
        <taxon>Legionella</taxon>
    </lineage>
</organism>
<dbReference type="Gene3D" id="3.40.980.10">
    <property type="entry name" value="MoaB/Mog-like domain"/>
    <property type="match status" value="1"/>
</dbReference>
<evidence type="ECO:0000313" key="5">
    <source>
        <dbReference type="Proteomes" id="UP000281170"/>
    </source>
</evidence>
<evidence type="ECO:0000313" key="3">
    <source>
        <dbReference type="EMBL" id="VEH85174.1"/>
    </source>
</evidence>
<geneLocation type="plasmid" evidence="3 5">
    <name>11</name>
</geneLocation>
<name>A0A0W0R3J5_9GAMM</name>
<proteinExistence type="predicted"/>
<dbReference type="InterPro" id="IPR001453">
    <property type="entry name" value="MoaB/Mog_dom"/>
</dbReference>
<dbReference type="PANTHER" id="PTHR13939:SF0">
    <property type="entry name" value="NMN AMIDOHYDROLASE-LIKE PROTEIN YFAY"/>
    <property type="match status" value="1"/>
</dbReference>
<evidence type="ECO:0000259" key="1">
    <source>
        <dbReference type="SMART" id="SM00852"/>
    </source>
</evidence>
<keyword evidence="4" id="KW-1185">Reference proteome</keyword>
<dbReference type="STRING" id="45056.Lade_0287"/>
<dbReference type="CDD" id="cd00885">
    <property type="entry name" value="cinA"/>
    <property type="match status" value="1"/>
</dbReference>
<gene>
    <name evidence="2" type="primary">cinA_1</name>
    <name evidence="2" type="ORF">Lade_0287</name>
    <name evidence="3" type="ORF">NCTC12735_00798</name>
</gene>
<reference evidence="3 5" key="2">
    <citation type="submission" date="2018-12" db="EMBL/GenBank/DDBJ databases">
        <authorList>
            <consortium name="Pathogen Informatics"/>
        </authorList>
    </citation>
    <scope>NUCLEOTIDE SEQUENCE [LARGE SCALE GENOMIC DNA]</scope>
    <source>
        <strain evidence="3 5">NCTC12735</strain>
        <plasmid evidence="5">11</plasmid>
    </source>
</reference>
<dbReference type="Proteomes" id="UP000054859">
    <property type="component" value="Unassembled WGS sequence"/>
</dbReference>
<dbReference type="EMBL" id="LR134420">
    <property type="protein sequence ID" value="VEH85174.1"/>
    <property type="molecule type" value="Genomic_DNA"/>
</dbReference>
<evidence type="ECO:0000313" key="4">
    <source>
        <dbReference type="Proteomes" id="UP000054859"/>
    </source>
</evidence>
<dbReference type="SMART" id="SM00852">
    <property type="entry name" value="MoCF_biosynth"/>
    <property type="match status" value="1"/>
</dbReference>
<dbReference type="OrthoDB" id="9801454at2"/>
<keyword evidence="3" id="KW-0614">Plasmid</keyword>
<dbReference type="InterPro" id="IPR050101">
    <property type="entry name" value="CinA"/>
</dbReference>
<accession>A0A0W0R3J5</accession>
<dbReference type="SUPFAM" id="SSF53218">
    <property type="entry name" value="Molybdenum cofactor biosynthesis proteins"/>
    <property type="match status" value="1"/>
</dbReference>
<dbReference type="PATRIC" id="fig|45056.6.peg.293"/>
<dbReference type="Pfam" id="PF00994">
    <property type="entry name" value="MoCF_biosynth"/>
    <property type="match status" value="1"/>
</dbReference>
<protein>
    <submittedName>
        <fullName evidence="2">Competence damage inducible protein CinA</fullName>
    </submittedName>
</protein>
<sequence>MRIAILATGNEIIQGDTLNTNSHQIAHLLSSEGFTVSHHLTCGDEEEAIVNCLSFLAHTHDIVIVIGGLGPTSDDRTRFALGSFLKQPLVEHAQAVKHIKECLKFNNTIDEGNYQQSLFPENATILPNPYGSAVGCWCPQAGKSFFLLPGPPRECLPMFEKFVFPKIRKQLPDAKKLLKWRLFGVSEGLIAQKLDASLAHLDCETGYRIDIPYLEFKVRCFDEQIETIKNIIEPLIQPYIIATPETRASEQLRSLINELDEPLVIIDNATGGAFQLAIQKPENHEKLFFHDLADARLRFHITGLQEYWHNEQTNKANIIIKYKNDSGEGKETHELLYYSSLVLQSAAELLSFRLFHLIQQLHN</sequence>
<dbReference type="PANTHER" id="PTHR13939">
    <property type="entry name" value="NICOTINAMIDE-NUCLEOTIDE AMIDOHYDROLASE PNCC"/>
    <property type="match status" value="1"/>
</dbReference>
<dbReference type="AlphaFoldDB" id="A0A0W0R3J5"/>
<evidence type="ECO:0000313" key="2">
    <source>
        <dbReference type="EMBL" id="KTC65629.1"/>
    </source>
</evidence>
<dbReference type="InterPro" id="IPR036425">
    <property type="entry name" value="MoaB/Mog-like_dom_sf"/>
</dbReference>
<feature type="domain" description="MoaB/Mog" evidence="1">
    <location>
        <begin position="4"/>
        <end position="169"/>
    </location>
</feature>
<dbReference type="KEGG" id="ladl:NCTC12735_00798"/>
<reference evidence="2 4" key="1">
    <citation type="submission" date="2015-11" db="EMBL/GenBank/DDBJ databases">
        <title>Identification of large and diverse effector repertoires of 38 Legionella species.</title>
        <authorList>
            <person name="Burstein D."/>
            <person name="Amaro F."/>
            <person name="Zusman T."/>
            <person name="Lifshitz Z."/>
            <person name="Cohen O."/>
            <person name="Gilbert J.A."/>
            <person name="Pupko T."/>
            <person name="Shuman H.A."/>
            <person name="Segal G."/>
        </authorList>
    </citation>
    <scope>NUCLEOTIDE SEQUENCE [LARGE SCALE GENOMIC DNA]</scope>
    <source>
        <strain evidence="2 4">1762-AUS-E</strain>
    </source>
</reference>
<dbReference type="RefSeq" id="WP_058461373.1">
    <property type="nucleotide sequence ID" value="NZ_CAAAHS010000008.1"/>
</dbReference>